<evidence type="ECO:0000313" key="1">
    <source>
        <dbReference type="EMBL" id="CAD7255753.1"/>
    </source>
</evidence>
<accession>A0A7R9AL93</accession>
<organism evidence="1">
    <name type="scientific">Timema shepardi</name>
    <name type="common">Walking stick</name>
    <dbReference type="NCBI Taxonomy" id="629360"/>
    <lineage>
        <taxon>Eukaryota</taxon>
        <taxon>Metazoa</taxon>
        <taxon>Ecdysozoa</taxon>
        <taxon>Arthropoda</taxon>
        <taxon>Hexapoda</taxon>
        <taxon>Insecta</taxon>
        <taxon>Pterygota</taxon>
        <taxon>Neoptera</taxon>
        <taxon>Polyneoptera</taxon>
        <taxon>Phasmatodea</taxon>
        <taxon>Timematodea</taxon>
        <taxon>Timematoidea</taxon>
        <taxon>Timematidae</taxon>
        <taxon>Timema</taxon>
    </lineage>
</organism>
<name>A0A7R9AL93_TIMSH</name>
<proteinExistence type="predicted"/>
<dbReference type="AlphaFoldDB" id="A0A7R9AL93"/>
<reference evidence="1" key="1">
    <citation type="submission" date="2020-11" db="EMBL/GenBank/DDBJ databases">
        <authorList>
            <person name="Tran Van P."/>
        </authorList>
    </citation>
    <scope>NUCLEOTIDE SEQUENCE</scope>
</reference>
<protein>
    <recommendedName>
        <fullName evidence="2">Ig-like domain-containing protein</fullName>
    </recommendedName>
</protein>
<dbReference type="Gene3D" id="2.60.40.10">
    <property type="entry name" value="Immunoglobulins"/>
    <property type="match status" value="1"/>
</dbReference>
<evidence type="ECO:0008006" key="2">
    <source>
        <dbReference type="Google" id="ProtNLM"/>
    </source>
</evidence>
<gene>
    <name evidence="1" type="ORF">TSIB3V08_LOCUS45</name>
</gene>
<dbReference type="InterPro" id="IPR013783">
    <property type="entry name" value="Ig-like_fold"/>
</dbReference>
<dbReference type="EMBL" id="OC000017">
    <property type="protein sequence ID" value="CAD7255753.1"/>
    <property type="molecule type" value="Genomic_DNA"/>
</dbReference>
<sequence length="258" mass="29351">MTSLVLTDSSKLTSYSLHLGIGKVELEEVDPHLREGRVENHLGKPPPVHPTEIRTSISPSSAVELNKTSTSANYATEAGRRELPHRHQEWQQLWYSNFEEFQRLTEPSFDNNTISNITVQLGGTAFLHCRVRNLGERTVVAKFRNIETVIDKHWSGRLKKTSPRHGRMVIQISKLNRNASLPNLVTVLNNYCGLKRLGELRKMGGCMNSDQYIKTMEEIMLQGVRNPLEKPQATCIHLQNGLQRTMLKFWIGQLVAQT</sequence>